<dbReference type="EMBL" id="NFZX01000087">
    <property type="protein sequence ID" value="RFA31972.1"/>
    <property type="molecule type" value="Genomic_DNA"/>
</dbReference>
<dbReference type="AlphaFoldDB" id="A0A3E0WGA5"/>
<evidence type="ECO:0000313" key="2">
    <source>
        <dbReference type="Proteomes" id="UP000256488"/>
    </source>
</evidence>
<organism evidence="1 2">
    <name type="scientific">Virgibacillus dokdonensis</name>
    <dbReference type="NCBI Taxonomy" id="302167"/>
    <lineage>
        <taxon>Bacteria</taxon>
        <taxon>Bacillati</taxon>
        <taxon>Bacillota</taxon>
        <taxon>Bacilli</taxon>
        <taxon>Bacillales</taxon>
        <taxon>Bacillaceae</taxon>
        <taxon>Virgibacillus</taxon>
    </lineage>
</organism>
<dbReference type="Proteomes" id="UP000256488">
    <property type="component" value="Unassembled WGS sequence"/>
</dbReference>
<dbReference type="RefSeq" id="WP_116279699.1">
    <property type="nucleotide sequence ID" value="NZ_NFZX01000087.1"/>
</dbReference>
<name>A0A3E0WGA5_9BACI</name>
<evidence type="ECO:0000313" key="1">
    <source>
        <dbReference type="EMBL" id="RFA31972.1"/>
    </source>
</evidence>
<accession>A0A3E0WGA5</accession>
<sequence>MKDDKNSTDWWQNYLETNRQEEELKKQIRNDLESNVEFFKQYLIEGRFGEWVNITNDYTNIWKIKHGMVLEYDHYTKDIKAFFYNFGLTQRNLHIAQNLADGEGEVSVYTRQGLQGQRLTKRSNSPLIKYVAGLIPYGDNVYNVWDTLSKMSPKNVGLGTAEEFVGKDFEAQKKVHHGKVYRVVSGNLKDYDIRNEEAYVNLKGDIHSGDGSIRVTGAYKTDLGSNLY</sequence>
<reference evidence="1 2" key="1">
    <citation type="submission" date="2017-05" db="EMBL/GenBank/DDBJ databases">
        <title>Virgibacillus sp. AK90 isolated from a saltern of Kakinada, India.</title>
        <authorList>
            <person name="Gupta V."/>
            <person name="Sidhu C."/>
            <person name="Korpole S."/>
            <person name="Pinnaka A.K."/>
        </authorList>
    </citation>
    <scope>NUCLEOTIDE SEQUENCE [LARGE SCALE GENOMIC DNA]</scope>
    <source>
        <strain evidence="1 2">AK90</strain>
    </source>
</reference>
<proteinExistence type="predicted"/>
<comment type="caution">
    <text evidence="1">The sequence shown here is derived from an EMBL/GenBank/DDBJ whole genome shotgun (WGS) entry which is preliminary data.</text>
</comment>
<gene>
    <name evidence="1" type="ORF">CAI16_19350</name>
</gene>
<protein>
    <submittedName>
        <fullName evidence="1">Uncharacterized protein</fullName>
    </submittedName>
</protein>